<keyword evidence="4 6" id="KW-0472">Membrane</keyword>
<feature type="transmembrane region" description="Helical" evidence="6">
    <location>
        <begin position="122"/>
        <end position="143"/>
    </location>
</feature>
<gene>
    <name evidence="8" type="ORF">EJ08DRAFT_651002</name>
</gene>
<proteinExistence type="inferred from homology"/>
<feature type="domain" description="Rhodopsin" evidence="7">
    <location>
        <begin position="56"/>
        <end position="298"/>
    </location>
</feature>
<dbReference type="AlphaFoldDB" id="A0A9P4NN82"/>
<evidence type="ECO:0000256" key="3">
    <source>
        <dbReference type="ARBA" id="ARBA00022989"/>
    </source>
</evidence>
<evidence type="ECO:0000256" key="6">
    <source>
        <dbReference type="SAM" id="Phobius"/>
    </source>
</evidence>
<comment type="caution">
    <text evidence="8">The sequence shown here is derived from an EMBL/GenBank/DDBJ whole genome shotgun (WGS) entry which is preliminary data.</text>
</comment>
<keyword evidence="2 6" id="KW-0812">Transmembrane</keyword>
<organism evidence="8 9">
    <name type="scientific">Tothia fuscella</name>
    <dbReference type="NCBI Taxonomy" id="1048955"/>
    <lineage>
        <taxon>Eukaryota</taxon>
        <taxon>Fungi</taxon>
        <taxon>Dikarya</taxon>
        <taxon>Ascomycota</taxon>
        <taxon>Pezizomycotina</taxon>
        <taxon>Dothideomycetes</taxon>
        <taxon>Pleosporomycetidae</taxon>
        <taxon>Venturiales</taxon>
        <taxon>Cylindrosympodiaceae</taxon>
        <taxon>Tothia</taxon>
    </lineage>
</organism>
<evidence type="ECO:0000256" key="5">
    <source>
        <dbReference type="ARBA" id="ARBA00038359"/>
    </source>
</evidence>
<dbReference type="GO" id="GO:0016020">
    <property type="term" value="C:membrane"/>
    <property type="evidence" value="ECO:0007669"/>
    <property type="project" value="UniProtKB-SubCell"/>
</dbReference>
<protein>
    <recommendedName>
        <fullName evidence="7">Rhodopsin domain-containing protein</fullName>
    </recommendedName>
</protein>
<dbReference type="OrthoDB" id="4525788at2759"/>
<feature type="transmembrane region" description="Helical" evidence="6">
    <location>
        <begin position="72"/>
        <end position="93"/>
    </location>
</feature>
<dbReference type="EMBL" id="MU007054">
    <property type="protein sequence ID" value="KAF2428626.1"/>
    <property type="molecule type" value="Genomic_DNA"/>
</dbReference>
<dbReference type="PANTHER" id="PTHR33048">
    <property type="entry name" value="PTH11-LIKE INTEGRAL MEMBRANE PROTEIN (AFU_ORTHOLOGUE AFUA_5G11245)"/>
    <property type="match status" value="1"/>
</dbReference>
<comment type="subcellular location">
    <subcellularLocation>
        <location evidence="1">Membrane</location>
        <topology evidence="1">Multi-pass membrane protein</topology>
    </subcellularLocation>
</comment>
<evidence type="ECO:0000256" key="1">
    <source>
        <dbReference type="ARBA" id="ARBA00004141"/>
    </source>
</evidence>
<evidence type="ECO:0000256" key="2">
    <source>
        <dbReference type="ARBA" id="ARBA00022692"/>
    </source>
</evidence>
<dbReference type="Proteomes" id="UP000800235">
    <property type="component" value="Unassembled WGS sequence"/>
</dbReference>
<evidence type="ECO:0000256" key="4">
    <source>
        <dbReference type="ARBA" id="ARBA00023136"/>
    </source>
</evidence>
<feature type="transmembrane region" description="Helical" evidence="6">
    <location>
        <begin position="38"/>
        <end position="60"/>
    </location>
</feature>
<dbReference type="PANTHER" id="PTHR33048:SF129">
    <property type="entry name" value="INTEGRAL MEMBRANE PROTEIN-RELATED"/>
    <property type="match status" value="1"/>
</dbReference>
<reference evidence="8" key="1">
    <citation type="journal article" date="2020" name="Stud. Mycol.">
        <title>101 Dothideomycetes genomes: a test case for predicting lifestyles and emergence of pathogens.</title>
        <authorList>
            <person name="Haridas S."/>
            <person name="Albert R."/>
            <person name="Binder M."/>
            <person name="Bloem J."/>
            <person name="Labutti K."/>
            <person name="Salamov A."/>
            <person name="Andreopoulos B."/>
            <person name="Baker S."/>
            <person name="Barry K."/>
            <person name="Bills G."/>
            <person name="Bluhm B."/>
            <person name="Cannon C."/>
            <person name="Castanera R."/>
            <person name="Culley D."/>
            <person name="Daum C."/>
            <person name="Ezra D."/>
            <person name="Gonzalez J."/>
            <person name="Henrissat B."/>
            <person name="Kuo A."/>
            <person name="Liang C."/>
            <person name="Lipzen A."/>
            <person name="Lutzoni F."/>
            <person name="Magnuson J."/>
            <person name="Mondo S."/>
            <person name="Nolan M."/>
            <person name="Ohm R."/>
            <person name="Pangilinan J."/>
            <person name="Park H.-J."/>
            <person name="Ramirez L."/>
            <person name="Alfaro M."/>
            <person name="Sun H."/>
            <person name="Tritt A."/>
            <person name="Yoshinaga Y."/>
            <person name="Zwiers L.-H."/>
            <person name="Turgeon B."/>
            <person name="Goodwin S."/>
            <person name="Spatafora J."/>
            <person name="Crous P."/>
            <person name="Grigoriev I."/>
        </authorList>
    </citation>
    <scope>NUCLEOTIDE SEQUENCE</scope>
    <source>
        <strain evidence="8">CBS 130266</strain>
    </source>
</reference>
<accession>A0A9P4NN82</accession>
<keyword evidence="9" id="KW-1185">Reference proteome</keyword>
<dbReference type="InterPro" id="IPR052337">
    <property type="entry name" value="SAT4-like"/>
</dbReference>
<evidence type="ECO:0000259" key="7">
    <source>
        <dbReference type="Pfam" id="PF20684"/>
    </source>
</evidence>
<feature type="transmembrane region" description="Helical" evidence="6">
    <location>
        <begin position="268"/>
        <end position="293"/>
    </location>
</feature>
<name>A0A9P4NN82_9PEZI</name>
<feature type="transmembrane region" description="Helical" evidence="6">
    <location>
        <begin position="236"/>
        <end position="256"/>
    </location>
</feature>
<evidence type="ECO:0000313" key="8">
    <source>
        <dbReference type="EMBL" id="KAF2428626.1"/>
    </source>
</evidence>
<sequence length="398" mass="44616">MLSLEKEAILWKVNSPRGESMRSFPAPNYADPARRGTALLIMNLLMTTVLVSVMALRIYTRIFIQKWFGSDDVLIIISTAITIALTTVILVAYRNRSLGLHIWDIRSSELSETLVMEFAGKMLFGIAATCIRASCLCFYHRLLRNTNNRLYKCSLWTAWVYVLGLELITFLLQVFGCRPIDQSGSYPIKEGSHCLDEGLTNTILAAFHCLADFIVTVWPIPIILKLQIPKKVRIFILALLNVGFTVTIAGCLRAYFIWSAKASYDRTWYAYPTWFVAGLELNLGILCACAPAIRPLIAKIYEPAVAVFNPRHSTYHPKPNDLGTVDKSSETRLDSPLDCAYGRTSEIRGGGSTTPVTLDEEFSDMRSRATITDILVRTTLRVEDSLHAYGTSRRPSLV</sequence>
<dbReference type="InterPro" id="IPR049326">
    <property type="entry name" value="Rhodopsin_dom_fungi"/>
</dbReference>
<comment type="similarity">
    <text evidence="5">Belongs to the SAT4 family.</text>
</comment>
<keyword evidence="3 6" id="KW-1133">Transmembrane helix</keyword>
<feature type="transmembrane region" description="Helical" evidence="6">
    <location>
        <begin position="203"/>
        <end position="224"/>
    </location>
</feature>
<dbReference type="Pfam" id="PF20684">
    <property type="entry name" value="Fung_rhodopsin"/>
    <property type="match status" value="1"/>
</dbReference>
<feature type="transmembrane region" description="Helical" evidence="6">
    <location>
        <begin position="155"/>
        <end position="175"/>
    </location>
</feature>
<evidence type="ECO:0000313" key="9">
    <source>
        <dbReference type="Proteomes" id="UP000800235"/>
    </source>
</evidence>